<reference evidence="12" key="2">
    <citation type="journal article" date="2018" name="Environ. Sci. Technol.">
        <title>The Toxicogenome of Hyalella azteca: A Model for Sediment Ecotoxicology and Evolutionary Toxicology.</title>
        <authorList>
            <person name="Poynton H.C."/>
            <person name="Hasenbein S."/>
            <person name="Benoit J.B."/>
            <person name="Sepulveda M.S."/>
            <person name="Poelchau M.F."/>
            <person name="Hughes D.S.T."/>
            <person name="Murali S.C."/>
            <person name="Chen S."/>
            <person name="Glastad K.M."/>
            <person name="Goodisman M.A.D."/>
            <person name="Werren J.H."/>
            <person name="Vineis J.H."/>
            <person name="Bowen J.L."/>
            <person name="Friedrich M."/>
            <person name="Jones J."/>
            <person name="Robertson H.M."/>
            <person name="Feyereisen R."/>
            <person name="Mechler-Hickson A."/>
            <person name="Mathers N."/>
            <person name="Lee C.E."/>
            <person name="Colbourne J.K."/>
            <person name="Biales A."/>
            <person name="Johnston J.S."/>
            <person name="Wellborn G.A."/>
            <person name="Rosendale A.J."/>
            <person name="Cridge A.G."/>
            <person name="Munoz-Torres M.C."/>
            <person name="Bain P.A."/>
            <person name="Manny A.R."/>
            <person name="Major K.M."/>
            <person name="Lambert F.N."/>
            <person name="Vulpe C.D."/>
            <person name="Tuck P."/>
            <person name="Blalock B.J."/>
            <person name="Lin Y.Y."/>
            <person name="Smith M.E."/>
            <person name="Ochoa-Acuna H."/>
            <person name="Chen M.M."/>
            <person name="Childers C.P."/>
            <person name="Qu J."/>
            <person name="Dugan S."/>
            <person name="Lee S.L."/>
            <person name="Chao H."/>
            <person name="Dinh H."/>
            <person name="Han Y."/>
            <person name="Doddapaneni H."/>
            <person name="Worley K.C."/>
            <person name="Muzny D.M."/>
            <person name="Gibbs R.A."/>
            <person name="Richards S."/>
        </authorList>
    </citation>
    <scope>NUCLEOTIDE SEQUENCE</scope>
    <source>
        <strain evidence="12">HAZT.00-mixed</strain>
        <tissue evidence="12">Whole organism</tissue>
    </source>
</reference>
<dbReference type="FunFam" id="1.10.8.60:FF:000032">
    <property type="entry name" value="Replication factor C subunit 4"/>
    <property type="match status" value="1"/>
</dbReference>
<dbReference type="Pfam" id="PF21960">
    <property type="entry name" value="RCF1-5-like_lid"/>
    <property type="match status" value="1"/>
</dbReference>
<comment type="subcellular location">
    <subcellularLocation>
        <location evidence="1">Nucleus</location>
    </subcellularLocation>
</comment>
<evidence type="ECO:0000256" key="6">
    <source>
        <dbReference type="ARBA" id="ARBA00023125"/>
    </source>
</evidence>
<dbReference type="InterPro" id="IPR050238">
    <property type="entry name" value="DNA_Rep/Repair_Clamp_Loader"/>
</dbReference>
<sequence>MHAFLKTGKLGSGGKGAGGSGSLKTGTGSANTPKPWVEKYRPKKISDVAEQDDVVAVLSKTMNGADFPNLLFYGPPGTGKTSTILAAARELYGKDLFGQRVLELNASDERGIQVIRDKVKNFAQNSVSSTKPDGSPCPSFKLVILDEADSMTHAAQAALRRTMEKSSRTTRFCLICNYVSRIIEPLTSRCSKFRFRPLGVAILEERLRSICNTENVNISDEGISALIEVSEGDLRRAITALQSVARLQSGREIKEEHVYDITGAVPQTWLRGLIEACASGSYDKLSAFVDDLMAEGYAAAQILLQIHDCIVEEDNLRDVQKAAVCEKIAVCDHRLLEGGDEYLQIMDLSCCLMQNLTK</sequence>
<gene>
    <name evidence="14" type="primary">LOC108668238</name>
    <name evidence="12" type="ORF">HAZT_HAZT003555</name>
</gene>
<evidence type="ECO:0000313" key="12">
    <source>
        <dbReference type="EMBL" id="KAA0201728.1"/>
    </source>
</evidence>
<dbReference type="InterPro" id="IPR003959">
    <property type="entry name" value="ATPase_AAA_core"/>
</dbReference>
<dbReference type="AlphaFoldDB" id="A0A6A0H7J8"/>
<dbReference type="GO" id="GO:0000076">
    <property type="term" value="P:DNA replication checkpoint signaling"/>
    <property type="evidence" value="ECO:0007669"/>
    <property type="project" value="UniProtKB-ARBA"/>
</dbReference>
<dbReference type="GO" id="GO:0031391">
    <property type="term" value="C:Elg1 RFC-like complex"/>
    <property type="evidence" value="ECO:0007669"/>
    <property type="project" value="UniProtKB-ARBA"/>
</dbReference>
<dbReference type="FunFam" id="3.40.50.300:FF:000237">
    <property type="entry name" value="replication factor C subunit 4"/>
    <property type="match status" value="1"/>
</dbReference>
<evidence type="ECO:0000256" key="9">
    <source>
        <dbReference type="ARBA" id="ARBA00075373"/>
    </source>
</evidence>
<keyword evidence="13" id="KW-1185">Reference proteome</keyword>
<dbReference type="CDD" id="cd18140">
    <property type="entry name" value="HLD_clamp_RFC"/>
    <property type="match status" value="1"/>
</dbReference>
<accession>A0A6A0H7J8</accession>
<name>A0A6A0H7J8_HYAAZ</name>
<reference evidence="12" key="1">
    <citation type="submission" date="2014-08" db="EMBL/GenBank/DDBJ databases">
        <authorList>
            <person name="Murali S."/>
            <person name="Richards S."/>
            <person name="Bandaranaike D."/>
            <person name="Bellair M."/>
            <person name="Blankenburg K."/>
            <person name="Chao H."/>
            <person name="Dinh H."/>
            <person name="Doddapaneni H."/>
            <person name="Dugan-Rocha S."/>
            <person name="Elkadiri S."/>
            <person name="Gnanaolivu R."/>
            <person name="Hughes D."/>
            <person name="Lee S."/>
            <person name="Li M."/>
            <person name="Ming W."/>
            <person name="Munidasa M."/>
            <person name="Muniz J."/>
            <person name="Nguyen L."/>
            <person name="Osuji N."/>
            <person name="Pu L.-L."/>
            <person name="Puazo M."/>
            <person name="Skinner E."/>
            <person name="Qu C."/>
            <person name="Quiroz J."/>
            <person name="Raj R."/>
            <person name="Weissenberger G."/>
            <person name="Xin Y."/>
            <person name="Zou X."/>
            <person name="Han Y."/>
            <person name="Worley K."/>
            <person name="Muzny D."/>
            <person name="Gibbs R."/>
        </authorList>
    </citation>
    <scope>NUCLEOTIDE SEQUENCE</scope>
    <source>
        <strain evidence="12">HAZT.00-mixed</strain>
        <tissue evidence="12">Whole organism</tissue>
    </source>
</reference>
<evidence type="ECO:0000259" key="11">
    <source>
        <dbReference type="SMART" id="SM00382"/>
    </source>
</evidence>
<evidence type="ECO:0000256" key="8">
    <source>
        <dbReference type="ARBA" id="ARBA00040745"/>
    </source>
</evidence>
<keyword evidence="4" id="KW-0547">Nucleotide-binding</keyword>
<dbReference type="PANTHER" id="PTHR11669">
    <property type="entry name" value="REPLICATION FACTOR C / DNA POLYMERASE III GAMMA-TAU SUBUNIT"/>
    <property type="match status" value="1"/>
</dbReference>
<dbReference type="SMART" id="SM00382">
    <property type="entry name" value="AAA"/>
    <property type="match status" value="1"/>
</dbReference>
<dbReference type="InterPro" id="IPR013748">
    <property type="entry name" value="Rep_factorC_C"/>
</dbReference>
<evidence type="ECO:0000313" key="14">
    <source>
        <dbReference type="RefSeq" id="XP_018010897.1"/>
    </source>
</evidence>
<keyword evidence="3" id="KW-0235">DNA replication</keyword>
<dbReference type="PANTHER" id="PTHR11669:SF20">
    <property type="entry name" value="REPLICATION FACTOR C SUBUNIT 4"/>
    <property type="match status" value="1"/>
</dbReference>
<evidence type="ECO:0000256" key="1">
    <source>
        <dbReference type="ARBA" id="ARBA00004123"/>
    </source>
</evidence>
<dbReference type="Gene3D" id="1.20.272.10">
    <property type="match status" value="1"/>
</dbReference>
<reference evidence="14" key="4">
    <citation type="submission" date="2025-04" db="UniProtKB">
        <authorList>
            <consortium name="RefSeq"/>
        </authorList>
    </citation>
    <scope>IDENTIFICATION</scope>
    <source>
        <tissue evidence="14">Whole organism</tissue>
    </source>
</reference>
<evidence type="ECO:0000256" key="7">
    <source>
        <dbReference type="ARBA" id="ARBA00023242"/>
    </source>
</evidence>
<keyword evidence="7" id="KW-0539">Nucleus</keyword>
<evidence type="ECO:0000256" key="10">
    <source>
        <dbReference type="SAM" id="MobiDB-lite"/>
    </source>
</evidence>
<dbReference type="RefSeq" id="XP_018010897.1">
    <property type="nucleotide sequence ID" value="XM_018155408.2"/>
</dbReference>
<comment type="similarity">
    <text evidence="2">Belongs to the activator 1 small subunits family.</text>
</comment>
<protein>
    <recommendedName>
        <fullName evidence="8">Replication factor C subunit 2</fullName>
    </recommendedName>
    <alternativeName>
        <fullName evidence="9">Activator 1 41 kDa subunit</fullName>
    </alternativeName>
</protein>
<dbReference type="OMA" id="GCQSGSF"/>
<dbReference type="CDD" id="cd00009">
    <property type="entry name" value="AAA"/>
    <property type="match status" value="1"/>
</dbReference>
<dbReference type="OrthoDB" id="10249205at2759"/>
<dbReference type="Gene3D" id="1.10.8.60">
    <property type="match status" value="1"/>
</dbReference>
<feature type="region of interest" description="Disordered" evidence="10">
    <location>
        <begin position="1"/>
        <end position="36"/>
    </location>
</feature>
<reference evidence="12" key="3">
    <citation type="submission" date="2019-06" db="EMBL/GenBank/DDBJ databases">
        <authorList>
            <person name="Poynton C."/>
            <person name="Hasenbein S."/>
            <person name="Benoit J.B."/>
            <person name="Sepulveda M.S."/>
            <person name="Poelchau M.F."/>
            <person name="Murali S.C."/>
            <person name="Chen S."/>
            <person name="Glastad K.M."/>
            <person name="Werren J.H."/>
            <person name="Vineis J.H."/>
            <person name="Bowen J.L."/>
            <person name="Friedrich M."/>
            <person name="Jones J."/>
            <person name="Robertson H.M."/>
            <person name="Feyereisen R."/>
            <person name="Mechler-Hickson A."/>
            <person name="Mathers N."/>
            <person name="Lee C.E."/>
            <person name="Colbourne J.K."/>
            <person name="Biales A."/>
            <person name="Johnston J.S."/>
            <person name="Wellborn G.A."/>
            <person name="Rosendale A.J."/>
            <person name="Cridge A.G."/>
            <person name="Munoz-Torres M.C."/>
            <person name="Bain P.A."/>
            <person name="Manny A.R."/>
            <person name="Major K.M."/>
            <person name="Lambert F.N."/>
            <person name="Vulpe C.D."/>
            <person name="Tuck P."/>
            <person name="Blalock B.J."/>
            <person name="Lin Y.-Y."/>
            <person name="Smith M.E."/>
            <person name="Ochoa-Acuna H."/>
            <person name="Chen M.-J.M."/>
            <person name="Childers C.P."/>
            <person name="Qu J."/>
            <person name="Dugan S."/>
            <person name="Lee S.L."/>
            <person name="Chao H."/>
            <person name="Dinh H."/>
            <person name="Han Y."/>
            <person name="Doddapaneni H."/>
            <person name="Worley K.C."/>
            <person name="Muzny D.M."/>
            <person name="Gibbs R.A."/>
            <person name="Richards S."/>
        </authorList>
    </citation>
    <scope>NUCLEOTIDE SEQUENCE</scope>
    <source>
        <strain evidence="12">HAZT.00-mixed</strain>
        <tissue evidence="12">Whole organism</tissue>
    </source>
</reference>
<dbReference type="GO" id="GO:0005663">
    <property type="term" value="C:DNA replication factor C complex"/>
    <property type="evidence" value="ECO:0007669"/>
    <property type="project" value="TreeGrafter"/>
</dbReference>
<dbReference type="SUPFAM" id="SSF52540">
    <property type="entry name" value="P-loop containing nucleoside triphosphate hydrolases"/>
    <property type="match status" value="1"/>
</dbReference>
<dbReference type="KEGG" id="hazt:108668238"/>
<dbReference type="GO" id="GO:0005634">
    <property type="term" value="C:nucleus"/>
    <property type="evidence" value="ECO:0007669"/>
    <property type="project" value="UniProtKB-SubCell"/>
</dbReference>
<evidence type="ECO:0000256" key="3">
    <source>
        <dbReference type="ARBA" id="ARBA00022705"/>
    </source>
</evidence>
<keyword evidence="5" id="KW-0067">ATP-binding</keyword>
<dbReference type="Pfam" id="PF00004">
    <property type="entry name" value="AAA"/>
    <property type="match status" value="1"/>
</dbReference>
<dbReference type="InterPro" id="IPR003593">
    <property type="entry name" value="AAA+_ATPase"/>
</dbReference>
<dbReference type="GO" id="GO:0006281">
    <property type="term" value="P:DNA repair"/>
    <property type="evidence" value="ECO:0007669"/>
    <property type="project" value="UniProtKB-ARBA"/>
</dbReference>
<evidence type="ECO:0000256" key="4">
    <source>
        <dbReference type="ARBA" id="ARBA00022741"/>
    </source>
</evidence>
<evidence type="ECO:0000256" key="5">
    <source>
        <dbReference type="ARBA" id="ARBA00022840"/>
    </source>
</evidence>
<keyword evidence="6" id="KW-0238">DNA-binding</keyword>
<organism evidence="12">
    <name type="scientific">Hyalella azteca</name>
    <name type="common">Amphipod</name>
    <dbReference type="NCBI Taxonomy" id="294128"/>
    <lineage>
        <taxon>Eukaryota</taxon>
        <taxon>Metazoa</taxon>
        <taxon>Ecdysozoa</taxon>
        <taxon>Arthropoda</taxon>
        <taxon>Crustacea</taxon>
        <taxon>Multicrustacea</taxon>
        <taxon>Malacostraca</taxon>
        <taxon>Eumalacostraca</taxon>
        <taxon>Peracarida</taxon>
        <taxon>Amphipoda</taxon>
        <taxon>Senticaudata</taxon>
        <taxon>Talitrida</taxon>
        <taxon>Talitroidea</taxon>
        <taxon>Hyalellidae</taxon>
        <taxon>Hyalella</taxon>
    </lineage>
</organism>
<evidence type="ECO:0000313" key="13">
    <source>
        <dbReference type="Proteomes" id="UP000694843"/>
    </source>
</evidence>
<dbReference type="InterPro" id="IPR008921">
    <property type="entry name" value="DNA_pol3_clamp-load_cplx_C"/>
</dbReference>
<dbReference type="GO" id="GO:0005524">
    <property type="term" value="F:ATP binding"/>
    <property type="evidence" value="ECO:0007669"/>
    <property type="project" value="UniProtKB-KW"/>
</dbReference>
<dbReference type="InterPro" id="IPR047854">
    <property type="entry name" value="RFC_lid"/>
</dbReference>
<dbReference type="Pfam" id="PF08542">
    <property type="entry name" value="Rep_fac_C"/>
    <property type="match status" value="1"/>
</dbReference>
<dbReference type="Proteomes" id="UP000694843">
    <property type="component" value="Unplaced"/>
</dbReference>
<feature type="domain" description="AAA+ ATPase" evidence="11">
    <location>
        <begin position="66"/>
        <end position="198"/>
    </location>
</feature>
<dbReference type="Proteomes" id="UP000711488">
    <property type="component" value="Unassembled WGS sequence"/>
</dbReference>
<dbReference type="SUPFAM" id="SSF48019">
    <property type="entry name" value="post-AAA+ oligomerization domain-like"/>
    <property type="match status" value="1"/>
</dbReference>
<dbReference type="Gene3D" id="3.40.50.300">
    <property type="entry name" value="P-loop containing nucleotide triphosphate hydrolases"/>
    <property type="match status" value="1"/>
</dbReference>
<dbReference type="InterPro" id="IPR027417">
    <property type="entry name" value="P-loop_NTPase"/>
</dbReference>
<feature type="compositionally biased region" description="Gly residues" evidence="10">
    <location>
        <begin position="10"/>
        <end position="21"/>
    </location>
</feature>
<evidence type="ECO:0000256" key="2">
    <source>
        <dbReference type="ARBA" id="ARBA00005378"/>
    </source>
</evidence>
<dbReference type="NCBIfam" id="NF001679">
    <property type="entry name" value="PRK00440.1"/>
    <property type="match status" value="1"/>
</dbReference>
<dbReference type="GeneID" id="108668238"/>
<dbReference type="FunFam" id="1.20.272.10:FF:000011">
    <property type="entry name" value="Replication factor C subunit 2"/>
    <property type="match status" value="1"/>
</dbReference>
<proteinExistence type="inferred from homology"/>
<dbReference type="GO" id="GO:0016887">
    <property type="term" value="F:ATP hydrolysis activity"/>
    <property type="evidence" value="ECO:0007669"/>
    <property type="project" value="InterPro"/>
</dbReference>
<dbReference type="GO" id="GO:0006271">
    <property type="term" value="P:DNA strand elongation involved in DNA replication"/>
    <property type="evidence" value="ECO:0007669"/>
    <property type="project" value="UniProtKB-ARBA"/>
</dbReference>
<dbReference type="GO" id="GO:0003689">
    <property type="term" value="F:DNA clamp loader activity"/>
    <property type="evidence" value="ECO:0007669"/>
    <property type="project" value="TreeGrafter"/>
</dbReference>
<dbReference type="EMBL" id="JQDR03005104">
    <property type="protein sequence ID" value="KAA0201728.1"/>
    <property type="molecule type" value="Genomic_DNA"/>
</dbReference>
<dbReference type="GO" id="GO:0003677">
    <property type="term" value="F:DNA binding"/>
    <property type="evidence" value="ECO:0007669"/>
    <property type="project" value="UniProtKB-KW"/>
</dbReference>